<dbReference type="GO" id="GO:0006355">
    <property type="term" value="P:regulation of DNA-templated transcription"/>
    <property type="evidence" value="ECO:0007669"/>
    <property type="project" value="InterPro"/>
</dbReference>
<evidence type="ECO:0000256" key="3">
    <source>
        <dbReference type="PROSITE-ProRule" id="PRU00169"/>
    </source>
</evidence>
<dbReference type="Gene3D" id="1.10.10.10">
    <property type="entry name" value="Winged helix-like DNA-binding domain superfamily/Winged helix DNA-binding domain"/>
    <property type="match status" value="1"/>
</dbReference>
<accession>A0A2S9IR37</accession>
<dbReference type="SUPFAM" id="SSF52172">
    <property type="entry name" value="CheY-like"/>
    <property type="match status" value="1"/>
</dbReference>
<dbReference type="InterPro" id="IPR058245">
    <property type="entry name" value="NreC/VraR/RcsB-like_REC"/>
</dbReference>
<dbReference type="AlphaFoldDB" id="A0A2S9IR37"/>
<dbReference type="Pfam" id="PF00072">
    <property type="entry name" value="Response_reg"/>
    <property type="match status" value="1"/>
</dbReference>
<feature type="compositionally biased region" description="Basic and acidic residues" evidence="4">
    <location>
        <begin position="198"/>
        <end position="212"/>
    </location>
</feature>
<organism evidence="6 7">
    <name type="scientific">Phyllobacterium phragmitis</name>
    <dbReference type="NCBI Taxonomy" id="2670329"/>
    <lineage>
        <taxon>Bacteria</taxon>
        <taxon>Pseudomonadati</taxon>
        <taxon>Pseudomonadota</taxon>
        <taxon>Alphaproteobacteria</taxon>
        <taxon>Hyphomicrobiales</taxon>
        <taxon>Phyllobacteriaceae</taxon>
        <taxon>Phyllobacterium</taxon>
    </lineage>
</organism>
<evidence type="ECO:0000313" key="7">
    <source>
        <dbReference type="Proteomes" id="UP000239434"/>
    </source>
</evidence>
<comment type="caution">
    <text evidence="6">The sequence shown here is derived from an EMBL/GenBank/DDBJ whole genome shotgun (WGS) entry which is preliminary data.</text>
</comment>
<protein>
    <submittedName>
        <fullName evidence="6">DNA-binding response regulator</fullName>
    </submittedName>
</protein>
<feature type="modified residue" description="4-aspartylphosphate" evidence="3">
    <location>
        <position position="54"/>
    </location>
</feature>
<dbReference type="InterPro" id="IPR039420">
    <property type="entry name" value="WalR-like"/>
</dbReference>
<keyword evidence="1 3" id="KW-0597">Phosphoprotein</keyword>
<dbReference type="GO" id="GO:0003677">
    <property type="term" value="F:DNA binding"/>
    <property type="evidence" value="ECO:0007669"/>
    <property type="project" value="UniProtKB-KW"/>
</dbReference>
<reference evidence="6 7" key="1">
    <citation type="submission" date="2018-02" db="EMBL/GenBank/DDBJ databases">
        <title>The draft genome of Phyllobacterium sp. 1N-3.</title>
        <authorList>
            <person name="Liu L."/>
            <person name="Li L."/>
            <person name="Zhang X."/>
            <person name="Wang T."/>
            <person name="Liang L."/>
        </authorList>
    </citation>
    <scope>NUCLEOTIDE SEQUENCE [LARGE SCALE GENOMIC DNA]</scope>
    <source>
        <strain evidence="6 7">1N-3</strain>
    </source>
</reference>
<dbReference type="SMART" id="SM00448">
    <property type="entry name" value="REC"/>
    <property type="match status" value="1"/>
</dbReference>
<dbReference type="RefSeq" id="WP_105742651.1">
    <property type="nucleotide sequence ID" value="NZ_PVBR01000009.1"/>
</dbReference>
<dbReference type="InterPro" id="IPR036388">
    <property type="entry name" value="WH-like_DNA-bd_sf"/>
</dbReference>
<keyword evidence="7" id="KW-1185">Reference proteome</keyword>
<dbReference type="Gene3D" id="3.40.50.2300">
    <property type="match status" value="1"/>
</dbReference>
<dbReference type="Proteomes" id="UP000239434">
    <property type="component" value="Unassembled WGS sequence"/>
</dbReference>
<dbReference type="SMART" id="SM00421">
    <property type="entry name" value="HTH_LUXR"/>
    <property type="match status" value="1"/>
</dbReference>
<gene>
    <name evidence="6" type="ORF">C5748_14475</name>
</gene>
<evidence type="ECO:0000256" key="2">
    <source>
        <dbReference type="ARBA" id="ARBA00023125"/>
    </source>
</evidence>
<dbReference type="InterPro" id="IPR001789">
    <property type="entry name" value="Sig_transdc_resp-reg_receiver"/>
</dbReference>
<dbReference type="InterPro" id="IPR000792">
    <property type="entry name" value="Tscrpt_reg_LuxR_C"/>
</dbReference>
<dbReference type="CDD" id="cd17535">
    <property type="entry name" value="REC_NarL-like"/>
    <property type="match status" value="1"/>
</dbReference>
<evidence type="ECO:0000256" key="4">
    <source>
        <dbReference type="SAM" id="MobiDB-lite"/>
    </source>
</evidence>
<evidence type="ECO:0000313" key="6">
    <source>
        <dbReference type="EMBL" id="PRD42988.1"/>
    </source>
</evidence>
<evidence type="ECO:0000256" key="1">
    <source>
        <dbReference type="ARBA" id="ARBA00022553"/>
    </source>
</evidence>
<dbReference type="PANTHER" id="PTHR43214">
    <property type="entry name" value="TWO-COMPONENT RESPONSE REGULATOR"/>
    <property type="match status" value="1"/>
</dbReference>
<feature type="region of interest" description="Disordered" evidence="4">
    <location>
        <begin position="192"/>
        <end position="212"/>
    </location>
</feature>
<dbReference type="GO" id="GO:0000160">
    <property type="term" value="P:phosphorelay signal transduction system"/>
    <property type="evidence" value="ECO:0007669"/>
    <property type="project" value="InterPro"/>
</dbReference>
<dbReference type="PROSITE" id="PS50110">
    <property type="entry name" value="RESPONSE_REGULATORY"/>
    <property type="match status" value="1"/>
</dbReference>
<proteinExistence type="predicted"/>
<feature type="domain" description="Response regulatory" evidence="5">
    <location>
        <begin position="2"/>
        <end position="123"/>
    </location>
</feature>
<dbReference type="SUPFAM" id="SSF46894">
    <property type="entry name" value="C-terminal effector domain of the bipartite response regulators"/>
    <property type="match status" value="1"/>
</dbReference>
<dbReference type="EMBL" id="PVBR01000009">
    <property type="protein sequence ID" value="PRD42988.1"/>
    <property type="molecule type" value="Genomic_DNA"/>
</dbReference>
<dbReference type="PANTHER" id="PTHR43214:SF43">
    <property type="entry name" value="TWO-COMPONENT RESPONSE REGULATOR"/>
    <property type="match status" value="1"/>
</dbReference>
<dbReference type="InterPro" id="IPR016032">
    <property type="entry name" value="Sig_transdc_resp-reg_C-effctor"/>
</dbReference>
<dbReference type="InterPro" id="IPR011006">
    <property type="entry name" value="CheY-like_superfamily"/>
</dbReference>
<keyword evidence="2 6" id="KW-0238">DNA-binding</keyword>
<evidence type="ECO:0000259" key="5">
    <source>
        <dbReference type="PROSITE" id="PS50110"/>
    </source>
</evidence>
<sequence>MKVLIVEDDPLHRSYLNEAVRAALPECDSVIEAENGIAGERIAREYKSAHIVMDLQMSPRNGIEAARTIWKERPETRILFWSNYSDEAYVRGVSRIVPDGAAFGYVLKSASDDRLRLALRSIFIEAQCVIDREVRGMQQKSLGQTNGFSDSEYEILVDIALGLTDRAIARRRNLSLRSVQNRLQHLYEKLGVHHPSMPKHEGPKHEGPEHDEGRFNLRSRAVTVAFLRKLLNYSALERAEAELGEWLRAR</sequence>
<name>A0A2S9IR37_9HYPH</name>
<dbReference type="Pfam" id="PF00196">
    <property type="entry name" value="GerE"/>
    <property type="match status" value="1"/>
</dbReference>